<gene>
    <name evidence="4" type="ORF">Apau_0814</name>
</gene>
<dbReference type="EMBL" id="CM001022">
    <property type="protein sequence ID" value="EFQ23242.1"/>
    <property type="molecule type" value="Genomic_DNA"/>
</dbReference>
<name>E3CVP1_9BACT</name>
<dbReference type="Gene3D" id="6.10.250.3150">
    <property type="match status" value="1"/>
</dbReference>
<dbReference type="STRING" id="584708.Apau_0814"/>
<dbReference type="Gene3D" id="2.70.70.10">
    <property type="entry name" value="Glucose Permease (Domain IIA)"/>
    <property type="match status" value="1"/>
</dbReference>
<keyword evidence="2" id="KW-0175">Coiled coil</keyword>
<dbReference type="eggNOG" id="COG4942">
    <property type="taxonomic scope" value="Bacteria"/>
</dbReference>
<dbReference type="HOGENOM" id="CLU_029425_4_3_0"/>
<dbReference type="PaxDb" id="584708-Apau_0814"/>
<keyword evidence="1" id="KW-0732">Signal</keyword>
<dbReference type="GO" id="GO:0004222">
    <property type="term" value="F:metalloendopeptidase activity"/>
    <property type="evidence" value="ECO:0007669"/>
    <property type="project" value="TreeGrafter"/>
</dbReference>
<proteinExistence type="predicted"/>
<dbReference type="PANTHER" id="PTHR21666:SF289">
    <property type="entry name" value="L-ALA--D-GLU ENDOPEPTIDASE"/>
    <property type="match status" value="1"/>
</dbReference>
<evidence type="ECO:0000313" key="4">
    <source>
        <dbReference type="EMBL" id="EFQ23242.1"/>
    </source>
</evidence>
<dbReference type="AlphaFoldDB" id="E3CVP1"/>
<dbReference type="InterPro" id="IPR050570">
    <property type="entry name" value="Cell_wall_metabolism_enzyme"/>
</dbReference>
<evidence type="ECO:0000256" key="2">
    <source>
        <dbReference type="SAM" id="Coils"/>
    </source>
</evidence>
<keyword evidence="5" id="KW-1185">Reference proteome</keyword>
<evidence type="ECO:0000259" key="3">
    <source>
        <dbReference type="Pfam" id="PF01551"/>
    </source>
</evidence>
<protein>
    <submittedName>
        <fullName evidence="4">Peptidase M23</fullName>
    </submittedName>
</protein>
<dbReference type="PANTHER" id="PTHR21666">
    <property type="entry name" value="PEPTIDASE-RELATED"/>
    <property type="match status" value="1"/>
</dbReference>
<sequence>MRFSRTGRSLLAGLLLVWGGFALGGSVLSGPAWAAPSPKELEQKLRKEEKRLDRVQGQISYHKKKVTEMAGREKGVIQEIEGLAQQVTVTEQRMTVLQLKRSKVQNRMGELVQEIRKTSGRIGEVKDLLKERLVTIYKYGGVAEFNLLLSAPGARDALATSYLLGKIADQDQRLIRELSDRKTRLDAAHLELREQKSLLENQNRQLQGQKRELQVATTRRNVLLTRVRREKSLHMESLDEALRMERELNNTITRLMEEKRRLAALKKDKPAVVYYKGGRFQWPHRGRIMSPFGVRVHPVFRTRIMHTGIDIDGRHGEPVRAAESGEALFCGWLRGYGQVVILDHGGNLTTVYAHLSKIEVSEGERVKAGDLIGRIGATGVATGSHLHFEVRVNGKATNPMKYLQ</sequence>
<evidence type="ECO:0000256" key="1">
    <source>
        <dbReference type="ARBA" id="ARBA00022729"/>
    </source>
</evidence>
<accession>E3CVP1</accession>
<dbReference type="OrthoDB" id="9809488at2"/>
<dbReference type="InterPro" id="IPR016047">
    <property type="entry name" value="M23ase_b-sheet_dom"/>
</dbReference>
<dbReference type="Proteomes" id="UP000005096">
    <property type="component" value="Chromosome"/>
</dbReference>
<dbReference type="CDD" id="cd12797">
    <property type="entry name" value="M23_peptidase"/>
    <property type="match status" value="1"/>
</dbReference>
<dbReference type="SUPFAM" id="SSF51261">
    <property type="entry name" value="Duplicated hybrid motif"/>
    <property type="match status" value="1"/>
</dbReference>
<feature type="coiled-coil region" evidence="2">
    <location>
        <begin position="175"/>
        <end position="268"/>
    </location>
</feature>
<dbReference type="RefSeq" id="WP_006300410.1">
    <property type="nucleotide sequence ID" value="NZ_CM001022.1"/>
</dbReference>
<organism evidence="4 5">
    <name type="scientific">Aminomonas paucivorans DSM 12260</name>
    <dbReference type="NCBI Taxonomy" id="584708"/>
    <lineage>
        <taxon>Bacteria</taxon>
        <taxon>Thermotogati</taxon>
        <taxon>Synergistota</taxon>
        <taxon>Synergistia</taxon>
        <taxon>Synergistales</taxon>
        <taxon>Synergistaceae</taxon>
        <taxon>Aminomonas</taxon>
    </lineage>
</organism>
<feature type="domain" description="M23ase beta-sheet core" evidence="3">
    <location>
        <begin position="305"/>
        <end position="399"/>
    </location>
</feature>
<dbReference type="Pfam" id="PF01551">
    <property type="entry name" value="Peptidase_M23"/>
    <property type="match status" value="1"/>
</dbReference>
<dbReference type="InterPro" id="IPR011055">
    <property type="entry name" value="Dup_hybrid_motif"/>
</dbReference>
<evidence type="ECO:0000313" key="5">
    <source>
        <dbReference type="Proteomes" id="UP000005096"/>
    </source>
</evidence>
<reference evidence="4 5" key="1">
    <citation type="journal article" date="2010" name="Stand. Genomic Sci.">
        <title>Non-contiguous finished genome sequence of Aminomonas paucivorans type strain (GLU-3).</title>
        <authorList>
            <person name="Pitluck S."/>
            <person name="Yasawong M."/>
            <person name="Held B."/>
            <person name="Lapidus A."/>
            <person name="Nolan M."/>
            <person name="Copeland A."/>
            <person name="Lucas S."/>
            <person name="Del Rio T.G."/>
            <person name="Tice H."/>
            <person name="Cheng J.F."/>
            <person name="Chertkov O."/>
            <person name="Goodwin L."/>
            <person name="Tapia R."/>
            <person name="Han C."/>
            <person name="Liolios K."/>
            <person name="Ivanova N."/>
            <person name="Mavromatis K."/>
            <person name="Ovchinnikova G."/>
            <person name="Pati A."/>
            <person name="Chen A."/>
            <person name="Palaniappan K."/>
            <person name="Land M."/>
            <person name="Hauser L."/>
            <person name="Chang Y.J."/>
            <person name="Jeffries C.D."/>
            <person name="Pukall R."/>
            <person name="Spring S."/>
            <person name="Rohde M."/>
            <person name="Sikorski J."/>
            <person name="Goker M."/>
            <person name="Woyke T."/>
            <person name="Bristow J."/>
            <person name="Eisen J.A."/>
            <person name="Markowitz V."/>
            <person name="Hugenholtz P."/>
            <person name="Kyrpides N.C."/>
            <person name="Klenk H.P."/>
        </authorList>
    </citation>
    <scope>NUCLEOTIDE SEQUENCE [LARGE SCALE GENOMIC DNA]</scope>
    <source>
        <strain evidence="4 5">DSM 12260</strain>
    </source>
</reference>